<dbReference type="Proteomes" id="UP000460950">
    <property type="component" value="Unassembled WGS sequence"/>
</dbReference>
<dbReference type="Gene3D" id="3.40.50.620">
    <property type="entry name" value="HUPs"/>
    <property type="match status" value="1"/>
</dbReference>
<protein>
    <recommendedName>
        <fullName evidence="3">Phosphoadenosine phosphosulfate reductase family protein</fullName>
    </recommendedName>
</protein>
<gene>
    <name evidence="1" type="ORF">FYJ30_11695</name>
</gene>
<evidence type="ECO:0000313" key="1">
    <source>
        <dbReference type="EMBL" id="MSS48947.1"/>
    </source>
</evidence>
<evidence type="ECO:0008006" key="3">
    <source>
        <dbReference type="Google" id="ProtNLM"/>
    </source>
</evidence>
<dbReference type="EMBL" id="VULU01000020">
    <property type="protein sequence ID" value="MSS48947.1"/>
    <property type="molecule type" value="Genomic_DNA"/>
</dbReference>
<accession>A0A7K0JG22</accession>
<evidence type="ECO:0000313" key="2">
    <source>
        <dbReference type="Proteomes" id="UP000460950"/>
    </source>
</evidence>
<dbReference type="RefSeq" id="WP_154577439.1">
    <property type="nucleotide sequence ID" value="NZ_VULU01000020.1"/>
</dbReference>
<proteinExistence type="predicted"/>
<dbReference type="InterPro" id="IPR014729">
    <property type="entry name" value="Rossmann-like_a/b/a_fold"/>
</dbReference>
<sequence length="282" mass="33570">MKTVNSLSGGKTSSYIAVHYPADIEVFALCCIDCHNAGATIDKRMKQMVNDRLQKYCSHYPEFVATSEDPKVLKVIFDLEQRIGREIIWLRGMGWEEMIRRKRAIPNRTKRFCTTVLKMQPIFEFLYSYHELPVRMRIGYRYDEQERALRFTENFKFAYMAEWQERSCRWINRWQDIHWRVGEFPLIEDRITHYDIKRYWQDKGIDFPEDSNCLNCFWKAPAQLRKNFDTCSPVMWWSAIQEDLQGNTFKDKMSLLSISRLPLQLDFFYGTGSGCQAGFCTD</sequence>
<name>A0A7K0JG22_PHOVU</name>
<organism evidence="1 2">
    <name type="scientific">Phocaeicola vulgatus</name>
    <name type="common">Bacteroides vulgatus</name>
    <dbReference type="NCBI Taxonomy" id="821"/>
    <lineage>
        <taxon>Bacteria</taxon>
        <taxon>Pseudomonadati</taxon>
        <taxon>Bacteroidota</taxon>
        <taxon>Bacteroidia</taxon>
        <taxon>Bacteroidales</taxon>
        <taxon>Bacteroidaceae</taxon>
        <taxon>Phocaeicola</taxon>
    </lineage>
</organism>
<dbReference type="AlphaFoldDB" id="A0A7K0JG22"/>
<comment type="caution">
    <text evidence="1">The sequence shown here is derived from an EMBL/GenBank/DDBJ whole genome shotgun (WGS) entry which is preliminary data.</text>
</comment>
<reference evidence="1 2" key="1">
    <citation type="submission" date="2019-09" db="EMBL/GenBank/DDBJ databases">
        <title>In-depth cultivation of the pig gut microbiome towards novel bacterial diversity and tailored functional studies.</title>
        <authorList>
            <person name="Wylensek D."/>
            <person name="Hitch T.C.A."/>
            <person name="Clavel T."/>
        </authorList>
    </citation>
    <scope>NUCLEOTIDE SEQUENCE [LARGE SCALE GENOMIC DNA]</scope>
    <source>
        <strain evidence="1 2">WCA-389-WT-3C</strain>
    </source>
</reference>